<dbReference type="GO" id="GO:1990281">
    <property type="term" value="C:efflux pump complex"/>
    <property type="evidence" value="ECO:0007669"/>
    <property type="project" value="TreeGrafter"/>
</dbReference>
<dbReference type="InterPro" id="IPR058637">
    <property type="entry name" value="YknX-like_C"/>
</dbReference>
<feature type="signal peptide" evidence="3">
    <location>
        <begin position="1"/>
        <end position="22"/>
    </location>
</feature>
<evidence type="ECO:0000313" key="7">
    <source>
        <dbReference type="EMBL" id="QDT88718.1"/>
    </source>
</evidence>
<dbReference type="SUPFAM" id="SSF111369">
    <property type="entry name" value="HlyD-like secretion proteins"/>
    <property type="match status" value="2"/>
</dbReference>
<keyword evidence="3" id="KW-0732">Signal</keyword>
<evidence type="ECO:0000259" key="4">
    <source>
        <dbReference type="Pfam" id="PF25954"/>
    </source>
</evidence>
<dbReference type="Gene3D" id="2.40.30.170">
    <property type="match status" value="1"/>
</dbReference>
<evidence type="ECO:0000259" key="6">
    <source>
        <dbReference type="Pfam" id="PF25989"/>
    </source>
</evidence>
<evidence type="ECO:0000259" key="5">
    <source>
        <dbReference type="Pfam" id="PF25973"/>
    </source>
</evidence>
<dbReference type="KEGG" id="gax:Pan161_03360"/>
<dbReference type="InterPro" id="IPR006143">
    <property type="entry name" value="RND_pump_MFP"/>
</dbReference>
<proteinExistence type="inferred from homology"/>
<evidence type="ECO:0000256" key="2">
    <source>
        <dbReference type="SAM" id="Coils"/>
    </source>
</evidence>
<dbReference type="Pfam" id="PF25989">
    <property type="entry name" value="YknX_C"/>
    <property type="match status" value="1"/>
</dbReference>
<dbReference type="Pfam" id="PF25954">
    <property type="entry name" value="Beta-barrel_RND_2"/>
    <property type="match status" value="1"/>
</dbReference>
<keyword evidence="8" id="KW-1185">Reference proteome</keyword>
<protein>
    <submittedName>
        <fullName evidence="7">Efflux pump periplasmic linker BepF</fullName>
    </submittedName>
</protein>
<dbReference type="Gene3D" id="2.40.420.20">
    <property type="match status" value="1"/>
</dbReference>
<dbReference type="Gene3D" id="1.10.287.470">
    <property type="entry name" value="Helix hairpin bin"/>
    <property type="match status" value="1"/>
</dbReference>
<feature type="domain" description="YknX-like C-terminal permuted SH3-like" evidence="6">
    <location>
        <begin position="374"/>
        <end position="439"/>
    </location>
</feature>
<gene>
    <name evidence="7" type="primary">bepF_1</name>
    <name evidence="7" type="ORF">Pan161_03360</name>
</gene>
<feature type="coiled-coil region" evidence="2">
    <location>
        <begin position="103"/>
        <end position="165"/>
    </location>
</feature>
<dbReference type="Pfam" id="PF25973">
    <property type="entry name" value="BSH_CzcB"/>
    <property type="match status" value="1"/>
</dbReference>
<dbReference type="InterPro" id="IPR058647">
    <property type="entry name" value="BSH_CzcB-like"/>
</dbReference>
<evidence type="ECO:0000313" key="8">
    <source>
        <dbReference type="Proteomes" id="UP000316855"/>
    </source>
</evidence>
<dbReference type="OrthoDB" id="9806939at2"/>
<dbReference type="InterPro" id="IPR058792">
    <property type="entry name" value="Beta-barrel_RND_2"/>
</dbReference>
<evidence type="ECO:0000256" key="3">
    <source>
        <dbReference type="SAM" id="SignalP"/>
    </source>
</evidence>
<dbReference type="Gene3D" id="2.40.50.100">
    <property type="match status" value="2"/>
</dbReference>
<feature type="domain" description="CzcB-like barrel-sandwich hybrid" evidence="5">
    <location>
        <begin position="72"/>
        <end position="276"/>
    </location>
</feature>
<dbReference type="PANTHER" id="PTHR30469">
    <property type="entry name" value="MULTIDRUG RESISTANCE PROTEIN MDTA"/>
    <property type="match status" value="1"/>
</dbReference>
<evidence type="ECO:0000256" key="1">
    <source>
        <dbReference type="ARBA" id="ARBA00009477"/>
    </source>
</evidence>
<dbReference type="GO" id="GO:0015562">
    <property type="term" value="F:efflux transmembrane transporter activity"/>
    <property type="evidence" value="ECO:0007669"/>
    <property type="project" value="TreeGrafter"/>
</dbReference>
<dbReference type="PANTHER" id="PTHR30469:SF37">
    <property type="entry name" value="RAGD PROTEIN"/>
    <property type="match status" value="1"/>
</dbReference>
<keyword evidence="2" id="KW-0175">Coiled coil</keyword>
<dbReference type="NCBIfam" id="TIGR01730">
    <property type="entry name" value="RND_mfp"/>
    <property type="match status" value="1"/>
</dbReference>
<sequence length="443" mass="48394" precursor="true">MYMKSYHNLIKGLSISAFSMTAALMGCSVETDVTRLKKPSQPVPVEMVSLTQEQITRTTTQPATVLPYYQTEIRAKVSGYVKEVKADIGDYVKQGTILAVIDVPELQKQRQIIEARITQSESEEKRAEAGIQLSHANVQSAEARLLQAKSELNRTKALVAAAEAEFARTSDLVQRRSLESRVLDEVRKKRDSELANQQTMSSAINSASADVVVARAKQKSAEADLQVAKSRTSIARHQLEELDVLLNYASIKAPFSGMITGRTVNPGDLVREGNEVGKGEPLFEIDQIEKVRVEIPVPEVDAAFISRGDVVKLSFPSFPAEEELKVAVTRFTGKLDPHTRTMLVEAEVQNPSRKLIPGMFGQATISLGSPAAANMLPARAIRFESGKAFVYAVTDDIVSIVPVTTGMDNGNSIEILSGLQPGQKVVDAHLKRFKTGEKVAPIH</sequence>
<organism evidence="7 8">
    <name type="scientific">Gimesia algae</name>
    <dbReference type="NCBI Taxonomy" id="2527971"/>
    <lineage>
        <taxon>Bacteria</taxon>
        <taxon>Pseudomonadati</taxon>
        <taxon>Planctomycetota</taxon>
        <taxon>Planctomycetia</taxon>
        <taxon>Planctomycetales</taxon>
        <taxon>Planctomycetaceae</taxon>
        <taxon>Gimesia</taxon>
    </lineage>
</organism>
<dbReference type="EMBL" id="CP036343">
    <property type="protein sequence ID" value="QDT88718.1"/>
    <property type="molecule type" value="Genomic_DNA"/>
</dbReference>
<feature type="chain" id="PRO_5022004978" evidence="3">
    <location>
        <begin position="23"/>
        <end position="443"/>
    </location>
</feature>
<dbReference type="AlphaFoldDB" id="A0A517V6T7"/>
<feature type="domain" description="CusB-like beta-barrel" evidence="4">
    <location>
        <begin position="293"/>
        <end position="366"/>
    </location>
</feature>
<dbReference type="Proteomes" id="UP000316855">
    <property type="component" value="Chromosome"/>
</dbReference>
<accession>A0A517V6T7</accession>
<reference evidence="7 8" key="1">
    <citation type="submission" date="2019-02" db="EMBL/GenBank/DDBJ databases">
        <title>Deep-cultivation of Planctomycetes and their phenomic and genomic characterization uncovers novel biology.</title>
        <authorList>
            <person name="Wiegand S."/>
            <person name="Jogler M."/>
            <person name="Boedeker C."/>
            <person name="Pinto D."/>
            <person name="Vollmers J."/>
            <person name="Rivas-Marin E."/>
            <person name="Kohn T."/>
            <person name="Peeters S.H."/>
            <person name="Heuer A."/>
            <person name="Rast P."/>
            <person name="Oberbeckmann S."/>
            <person name="Bunk B."/>
            <person name="Jeske O."/>
            <person name="Meyerdierks A."/>
            <person name="Storesund J.E."/>
            <person name="Kallscheuer N."/>
            <person name="Luecker S."/>
            <person name="Lage O.M."/>
            <person name="Pohl T."/>
            <person name="Merkel B.J."/>
            <person name="Hornburger P."/>
            <person name="Mueller R.-W."/>
            <person name="Bruemmer F."/>
            <person name="Labrenz M."/>
            <person name="Spormann A.M."/>
            <person name="Op den Camp H."/>
            <person name="Overmann J."/>
            <person name="Amann R."/>
            <person name="Jetten M.S.M."/>
            <person name="Mascher T."/>
            <person name="Medema M.H."/>
            <person name="Devos D.P."/>
            <person name="Kaster A.-K."/>
            <person name="Ovreas L."/>
            <person name="Rohde M."/>
            <person name="Galperin M.Y."/>
            <person name="Jogler C."/>
        </authorList>
    </citation>
    <scope>NUCLEOTIDE SEQUENCE [LARGE SCALE GENOMIC DNA]</scope>
    <source>
        <strain evidence="7 8">Pan161</strain>
    </source>
</reference>
<name>A0A517V6T7_9PLAN</name>
<comment type="similarity">
    <text evidence="1">Belongs to the membrane fusion protein (MFP) (TC 8.A.1) family.</text>
</comment>
<dbReference type="PROSITE" id="PS51257">
    <property type="entry name" value="PROKAR_LIPOPROTEIN"/>
    <property type="match status" value="1"/>
</dbReference>